<dbReference type="EMBL" id="SPQQ01000002">
    <property type="protein sequence ID" value="TGE39286.1"/>
    <property type="molecule type" value="Genomic_DNA"/>
</dbReference>
<evidence type="ECO:0000256" key="4">
    <source>
        <dbReference type="ARBA" id="ARBA00029500"/>
    </source>
</evidence>
<dbReference type="PROSITE" id="PS00675">
    <property type="entry name" value="SIGMA54_INTERACT_1"/>
    <property type="match status" value="1"/>
</dbReference>
<feature type="domain" description="Sigma-54 factor interaction" evidence="5">
    <location>
        <begin position="258"/>
        <end position="483"/>
    </location>
</feature>
<dbReference type="PANTHER" id="PTHR32071">
    <property type="entry name" value="TRANSCRIPTIONAL REGULATORY PROTEIN"/>
    <property type="match status" value="1"/>
</dbReference>
<keyword evidence="2" id="KW-0058">Aromatic hydrocarbons catabolism</keyword>
<name>A0A4Z0RCD8_9FIRM</name>
<dbReference type="Gene3D" id="1.10.10.60">
    <property type="entry name" value="Homeodomain-like"/>
    <property type="match status" value="1"/>
</dbReference>
<evidence type="ECO:0000256" key="2">
    <source>
        <dbReference type="ARBA" id="ARBA00022797"/>
    </source>
</evidence>
<organism evidence="6 7">
    <name type="scientific">Desulfosporosinus fructosivorans</name>
    <dbReference type="NCBI Taxonomy" id="2018669"/>
    <lineage>
        <taxon>Bacteria</taxon>
        <taxon>Bacillati</taxon>
        <taxon>Bacillota</taxon>
        <taxon>Clostridia</taxon>
        <taxon>Eubacteriales</taxon>
        <taxon>Desulfitobacteriaceae</taxon>
        <taxon>Desulfosporosinus</taxon>
    </lineage>
</organism>
<dbReference type="GO" id="GO:0003677">
    <property type="term" value="F:DNA binding"/>
    <property type="evidence" value="ECO:0007669"/>
    <property type="project" value="UniProtKB-KW"/>
</dbReference>
<proteinExistence type="predicted"/>
<dbReference type="InterPro" id="IPR025662">
    <property type="entry name" value="Sigma_54_int_dom_ATP-bd_1"/>
</dbReference>
<protein>
    <recommendedName>
        <fullName evidence="4">HTH-type transcriptional regulatory protein TyrR</fullName>
    </recommendedName>
</protein>
<evidence type="ECO:0000259" key="5">
    <source>
        <dbReference type="PROSITE" id="PS50045"/>
    </source>
</evidence>
<dbReference type="Gene3D" id="1.10.8.60">
    <property type="match status" value="1"/>
</dbReference>
<dbReference type="InterPro" id="IPR000014">
    <property type="entry name" value="PAS"/>
</dbReference>
<keyword evidence="3" id="KW-0067">ATP-binding</keyword>
<evidence type="ECO:0000313" key="6">
    <source>
        <dbReference type="EMBL" id="TGE39286.1"/>
    </source>
</evidence>
<dbReference type="Gene3D" id="3.40.50.300">
    <property type="entry name" value="P-loop containing nucleotide triphosphate hydrolases"/>
    <property type="match status" value="1"/>
</dbReference>
<dbReference type="GO" id="GO:0006355">
    <property type="term" value="P:regulation of DNA-templated transcription"/>
    <property type="evidence" value="ECO:0007669"/>
    <property type="project" value="InterPro"/>
</dbReference>
<accession>A0A4Z0RCD8</accession>
<dbReference type="InterPro" id="IPR003593">
    <property type="entry name" value="AAA+_ATPase"/>
</dbReference>
<dbReference type="Pfam" id="PF13426">
    <property type="entry name" value="PAS_9"/>
    <property type="match status" value="1"/>
</dbReference>
<dbReference type="InterPro" id="IPR002078">
    <property type="entry name" value="Sigma_54_int"/>
</dbReference>
<dbReference type="Proteomes" id="UP000298460">
    <property type="component" value="Unassembled WGS sequence"/>
</dbReference>
<dbReference type="InterPro" id="IPR027417">
    <property type="entry name" value="P-loop_NTPase"/>
</dbReference>
<dbReference type="FunFam" id="3.40.50.300:FF:000006">
    <property type="entry name" value="DNA-binding transcriptional regulator NtrC"/>
    <property type="match status" value="1"/>
</dbReference>
<dbReference type="Gene3D" id="3.30.450.20">
    <property type="entry name" value="PAS domain"/>
    <property type="match status" value="1"/>
</dbReference>
<dbReference type="Pfam" id="PF25601">
    <property type="entry name" value="AAA_lid_14"/>
    <property type="match status" value="1"/>
</dbReference>
<keyword evidence="1" id="KW-0547">Nucleotide-binding</keyword>
<keyword evidence="7" id="KW-1185">Reference proteome</keyword>
<sequence>MFMRNQYLREIKEQNSWAYIAVDHNNKIIDYNNKAASYFPNIKYEELLFDILPQFQLKWLSDKVNKRIIRTHSEDRLMLEFISKDTQCKKMLFNDIFEFKNVSNLWCEIGQTPINLQPFIECYDDAVLITNGKGIIRAFNNKFIQLSGLNEDIINKSIYSLEEEGAIPHCAIVDVIESRESHNSLIKFSNGIEAIITSTPLYDKNKNLIRITSTIRNVTKINGLYQRLSSEKCQNKREFFSKVKLREAIDKLNLGTYKSERMREVFNVIENILGYNLPLLITGESGTGKTTMAKCIYFGRLKSEGEFIHVNCSAIPESLMESELFGYEKGSFTGAEKLKKGLFEAAENGVILLDEIGEMQLGLQAKILNVIQEKKFYRVGGTKPVEINAQVIAATNQDLKKLVEKGLFRKDLYFRLNVIPLNIPPLRDRKEDIPLLIEQVLKEMNAKYNTRKSIDTKAMGILVAYDWPGNIREVRNLVERMILLSKYDLITVNDLQADITHHVKINSIDEIKQEYAGDENSILQLEDGKTLKNMITELENKIIDRAIEKYGSVKKASMALGIDESTITRKRRKNEILKREYS</sequence>
<dbReference type="InterPro" id="IPR030828">
    <property type="entry name" value="HTH_TyrR"/>
</dbReference>
<dbReference type="Pfam" id="PF18024">
    <property type="entry name" value="HTH_50"/>
    <property type="match status" value="1"/>
</dbReference>
<dbReference type="SMART" id="SM00382">
    <property type="entry name" value="AAA"/>
    <property type="match status" value="1"/>
</dbReference>
<dbReference type="Pfam" id="PF00158">
    <property type="entry name" value="Sigma54_activat"/>
    <property type="match status" value="1"/>
</dbReference>
<dbReference type="SUPFAM" id="SSF52540">
    <property type="entry name" value="P-loop containing nucleoside triphosphate hydrolases"/>
    <property type="match status" value="1"/>
</dbReference>
<comment type="caution">
    <text evidence="6">The sequence shown here is derived from an EMBL/GenBank/DDBJ whole genome shotgun (WGS) entry which is preliminary data.</text>
</comment>
<reference evidence="6 7" key="1">
    <citation type="submission" date="2019-03" db="EMBL/GenBank/DDBJ databases">
        <title>Draft Genome Sequence of Desulfosporosinus fructosivorans Strain 63.6F, Isolated from Marine Sediment in the Baltic Sea.</title>
        <authorList>
            <person name="Hausmann B."/>
            <person name="Vandieken V."/>
            <person name="Pjevac P."/>
            <person name="Schreck K."/>
            <person name="Herbold C.W."/>
            <person name="Loy A."/>
        </authorList>
    </citation>
    <scope>NUCLEOTIDE SEQUENCE [LARGE SCALE GENOMIC DNA]</scope>
    <source>
        <strain evidence="6 7">63.6F</strain>
    </source>
</reference>
<dbReference type="InterPro" id="IPR035965">
    <property type="entry name" value="PAS-like_dom_sf"/>
</dbReference>
<evidence type="ECO:0000313" key="7">
    <source>
        <dbReference type="Proteomes" id="UP000298460"/>
    </source>
</evidence>
<dbReference type="AlphaFoldDB" id="A0A4Z0RCD8"/>
<dbReference type="InterPro" id="IPR058031">
    <property type="entry name" value="AAA_lid_NorR"/>
</dbReference>
<gene>
    <name evidence="6" type="ORF">E4K67_07555</name>
</gene>
<dbReference type="SUPFAM" id="SSF55785">
    <property type="entry name" value="PYP-like sensor domain (PAS domain)"/>
    <property type="match status" value="1"/>
</dbReference>
<evidence type="ECO:0000256" key="3">
    <source>
        <dbReference type="ARBA" id="ARBA00022840"/>
    </source>
</evidence>
<dbReference type="PROSITE" id="PS50045">
    <property type="entry name" value="SIGMA54_INTERACT_4"/>
    <property type="match status" value="1"/>
</dbReference>
<dbReference type="GO" id="GO:0005524">
    <property type="term" value="F:ATP binding"/>
    <property type="evidence" value="ECO:0007669"/>
    <property type="project" value="UniProtKB-KW"/>
</dbReference>
<dbReference type="CDD" id="cd00009">
    <property type="entry name" value="AAA"/>
    <property type="match status" value="1"/>
</dbReference>
<evidence type="ECO:0000256" key="1">
    <source>
        <dbReference type="ARBA" id="ARBA00022741"/>
    </source>
</evidence>